<comment type="caution">
    <text evidence="1">The sequence shown here is derived from an EMBL/GenBank/DDBJ whole genome shotgun (WGS) entry which is preliminary data.</text>
</comment>
<dbReference type="Proteomes" id="UP000051913">
    <property type="component" value="Unassembled WGS sequence"/>
</dbReference>
<evidence type="ECO:0008006" key="3">
    <source>
        <dbReference type="Google" id="ProtNLM"/>
    </source>
</evidence>
<sequence>MYGSDRGFFSEKNVMSCKQEGVKVVCIPQRGGTKAPEREAYEKSWEFKDGQRFRAGIEGRISVLFRGRGMNVSPKVASASSYGLQPPCSPTTS</sequence>
<dbReference type="RefSeq" id="WP_057853197.1">
    <property type="nucleotide sequence ID" value="NZ_LLXX01000153.1"/>
</dbReference>
<dbReference type="EMBL" id="LLXX01000153">
    <property type="protein sequence ID" value="KRR02062.1"/>
    <property type="molecule type" value="Genomic_DNA"/>
</dbReference>
<dbReference type="AlphaFoldDB" id="A0A0R3M936"/>
<organism evidence="1 2">
    <name type="scientific">Bradyrhizobium valentinum</name>
    <dbReference type="NCBI Taxonomy" id="1518501"/>
    <lineage>
        <taxon>Bacteria</taxon>
        <taxon>Pseudomonadati</taxon>
        <taxon>Pseudomonadota</taxon>
        <taxon>Alphaproteobacteria</taxon>
        <taxon>Hyphomicrobiales</taxon>
        <taxon>Nitrobacteraceae</taxon>
        <taxon>Bradyrhizobium</taxon>
    </lineage>
</organism>
<evidence type="ECO:0000313" key="2">
    <source>
        <dbReference type="Proteomes" id="UP000051913"/>
    </source>
</evidence>
<proteinExistence type="predicted"/>
<reference evidence="1 2" key="1">
    <citation type="submission" date="2014-03" db="EMBL/GenBank/DDBJ databases">
        <title>Bradyrhizobium valentinum sp. nov., isolated from effective nodules of Lupinus mariae-josephae, a lupine endemic of basic-lime soils in Eastern Spain.</title>
        <authorList>
            <person name="Duran D."/>
            <person name="Rey L."/>
            <person name="Navarro A."/>
            <person name="Busquets A."/>
            <person name="Imperial J."/>
            <person name="Ruiz-Argueso T."/>
        </authorList>
    </citation>
    <scope>NUCLEOTIDE SEQUENCE [LARGE SCALE GENOMIC DNA]</scope>
    <source>
        <strain evidence="1 2">LmjM3</strain>
    </source>
</reference>
<evidence type="ECO:0000313" key="1">
    <source>
        <dbReference type="EMBL" id="KRR02062.1"/>
    </source>
</evidence>
<name>A0A0R3M936_9BRAD</name>
<protein>
    <recommendedName>
        <fullName evidence="3">Transposase IS4-like domain-containing protein</fullName>
    </recommendedName>
</protein>
<keyword evidence="2" id="KW-1185">Reference proteome</keyword>
<gene>
    <name evidence="1" type="ORF">CP49_04565</name>
</gene>
<accession>A0A0R3M936</accession>